<keyword evidence="1" id="KW-0812">Transmembrane</keyword>
<protein>
    <submittedName>
        <fullName evidence="2">Uncharacterized protein</fullName>
    </submittedName>
</protein>
<keyword evidence="1" id="KW-1133">Transmembrane helix</keyword>
<dbReference type="RefSeq" id="WP_171185929.1">
    <property type="nucleotide sequence ID" value="NZ_WTPX01000045.1"/>
</dbReference>
<proteinExistence type="predicted"/>
<dbReference type="Proteomes" id="UP000609651">
    <property type="component" value="Unassembled WGS sequence"/>
</dbReference>
<keyword evidence="1" id="KW-0472">Membrane</keyword>
<reference evidence="2 3" key="1">
    <citation type="journal article" date="2020" name="Syst. Appl. Microbiol.">
        <title>Alienimonas chondri sp. nov., a novel planctomycete isolated from the biofilm of the red alga Chondrus crispus.</title>
        <authorList>
            <person name="Vitorino I."/>
            <person name="Albuquerque L."/>
            <person name="Wiegand S."/>
            <person name="Kallscheuer N."/>
            <person name="da Costa M.S."/>
            <person name="Lobo-da-Cunha A."/>
            <person name="Jogler C."/>
            <person name="Lage O.M."/>
        </authorList>
    </citation>
    <scope>NUCLEOTIDE SEQUENCE [LARGE SCALE GENOMIC DNA]</scope>
    <source>
        <strain evidence="2 3">LzC2</strain>
    </source>
</reference>
<name>A0ABX1VC39_9PLAN</name>
<feature type="transmembrane region" description="Helical" evidence="1">
    <location>
        <begin position="34"/>
        <end position="55"/>
    </location>
</feature>
<feature type="transmembrane region" description="Helical" evidence="1">
    <location>
        <begin position="6"/>
        <end position="22"/>
    </location>
</feature>
<dbReference type="EMBL" id="WTPX01000045">
    <property type="protein sequence ID" value="NNJ25674.1"/>
    <property type="molecule type" value="Genomic_DNA"/>
</dbReference>
<comment type="caution">
    <text evidence="2">The sequence shown here is derived from an EMBL/GenBank/DDBJ whole genome shotgun (WGS) entry which is preliminary data.</text>
</comment>
<accession>A0ABX1VC39</accession>
<sequence length="65" mass="7530">MTPFDILTGLFEAVLWYFFLWFGLDSIKKERNPWFAAAVLLALGYAAFVACPWVRDTQAWKNLAQ</sequence>
<evidence type="ECO:0000256" key="1">
    <source>
        <dbReference type="SAM" id="Phobius"/>
    </source>
</evidence>
<organism evidence="2 3">
    <name type="scientific">Alienimonas chondri</name>
    <dbReference type="NCBI Taxonomy" id="2681879"/>
    <lineage>
        <taxon>Bacteria</taxon>
        <taxon>Pseudomonadati</taxon>
        <taxon>Planctomycetota</taxon>
        <taxon>Planctomycetia</taxon>
        <taxon>Planctomycetales</taxon>
        <taxon>Planctomycetaceae</taxon>
        <taxon>Alienimonas</taxon>
    </lineage>
</organism>
<evidence type="ECO:0000313" key="3">
    <source>
        <dbReference type="Proteomes" id="UP000609651"/>
    </source>
</evidence>
<gene>
    <name evidence="2" type="ORF">LzC2_17470</name>
</gene>
<evidence type="ECO:0000313" key="2">
    <source>
        <dbReference type="EMBL" id="NNJ25674.1"/>
    </source>
</evidence>
<keyword evidence="3" id="KW-1185">Reference proteome</keyword>